<evidence type="ECO:0000313" key="2">
    <source>
        <dbReference type="Proteomes" id="UP001148629"/>
    </source>
</evidence>
<sequence>MTLEAEDLPSYKDLPKVKGMPHGCAWGLFDKHDGQKDQLGTLNLLTPKKVRRAKEEIQTGVRVSLDYPLNAVKDPGHNRIPLAHKFKDLRPIVVGLDEEITINTQTSSQWDGLRHWAHQGSQLYYNGLTHEEICGPNKTIRNGIQEWLRGGGVVGRGILLDYYSWAQGQGIQYSPASTHKISEKDLDEVAAAQGTELLPGDILIVRSGWIHWFNNASDEERDEATKKRQHYCGVEGTESSLEWLWNNHFAALAGDTMAFEAWPAPEKHRKL</sequence>
<proteinExistence type="predicted"/>
<name>A0ACC1SCR1_9HYPO</name>
<dbReference type="Proteomes" id="UP001148629">
    <property type="component" value="Unassembled WGS sequence"/>
</dbReference>
<gene>
    <name evidence="1" type="ORF">NM208_g6540</name>
</gene>
<organism evidence="1 2">
    <name type="scientific">Fusarium decemcellulare</name>
    <dbReference type="NCBI Taxonomy" id="57161"/>
    <lineage>
        <taxon>Eukaryota</taxon>
        <taxon>Fungi</taxon>
        <taxon>Dikarya</taxon>
        <taxon>Ascomycota</taxon>
        <taxon>Pezizomycotina</taxon>
        <taxon>Sordariomycetes</taxon>
        <taxon>Hypocreomycetidae</taxon>
        <taxon>Hypocreales</taxon>
        <taxon>Nectriaceae</taxon>
        <taxon>Fusarium</taxon>
        <taxon>Fusarium decemcellulare species complex</taxon>
    </lineage>
</organism>
<dbReference type="EMBL" id="JANRMS010000613">
    <property type="protein sequence ID" value="KAJ3536863.1"/>
    <property type="molecule type" value="Genomic_DNA"/>
</dbReference>
<protein>
    <submittedName>
        <fullName evidence="1">Uncharacterized protein</fullName>
    </submittedName>
</protein>
<reference evidence="1" key="1">
    <citation type="submission" date="2022-08" db="EMBL/GenBank/DDBJ databases">
        <title>Genome Sequence of Fusarium decemcellulare.</title>
        <authorList>
            <person name="Buettner E."/>
        </authorList>
    </citation>
    <scope>NUCLEOTIDE SEQUENCE</scope>
    <source>
        <strain evidence="1">Babe19</strain>
    </source>
</reference>
<keyword evidence="2" id="KW-1185">Reference proteome</keyword>
<comment type="caution">
    <text evidence="1">The sequence shown here is derived from an EMBL/GenBank/DDBJ whole genome shotgun (WGS) entry which is preliminary data.</text>
</comment>
<evidence type="ECO:0000313" key="1">
    <source>
        <dbReference type="EMBL" id="KAJ3536863.1"/>
    </source>
</evidence>
<accession>A0ACC1SCR1</accession>